<feature type="region of interest" description="Disordered" evidence="2">
    <location>
        <begin position="1"/>
        <end position="51"/>
    </location>
</feature>
<evidence type="ECO:0000259" key="3">
    <source>
        <dbReference type="PROSITE" id="PS50879"/>
    </source>
</evidence>
<protein>
    <submittedName>
        <fullName evidence="5">Reverse transcriptase domain-containing protein</fullName>
    </submittedName>
</protein>
<organism evidence="5 6">
    <name type="scientific">Tanacetum coccineum</name>
    <dbReference type="NCBI Taxonomy" id="301880"/>
    <lineage>
        <taxon>Eukaryota</taxon>
        <taxon>Viridiplantae</taxon>
        <taxon>Streptophyta</taxon>
        <taxon>Embryophyta</taxon>
        <taxon>Tracheophyta</taxon>
        <taxon>Spermatophyta</taxon>
        <taxon>Magnoliopsida</taxon>
        <taxon>eudicotyledons</taxon>
        <taxon>Gunneridae</taxon>
        <taxon>Pentapetalae</taxon>
        <taxon>asterids</taxon>
        <taxon>campanulids</taxon>
        <taxon>Asterales</taxon>
        <taxon>Asteraceae</taxon>
        <taxon>Asteroideae</taxon>
        <taxon>Anthemideae</taxon>
        <taxon>Anthemidinae</taxon>
        <taxon>Tanacetum</taxon>
    </lineage>
</organism>
<gene>
    <name evidence="5" type="ORF">Tco_0804111</name>
</gene>
<dbReference type="Gene3D" id="3.30.70.270">
    <property type="match status" value="2"/>
</dbReference>
<evidence type="ECO:0000256" key="1">
    <source>
        <dbReference type="ARBA" id="ARBA00023172"/>
    </source>
</evidence>
<dbReference type="InterPro" id="IPR012337">
    <property type="entry name" value="RNaseH-like_sf"/>
</dbReference>
<dbReference type="Pfam" id="PF00078">
    <property type="entry name" value="RVT_1"/>
    <property type="match status" value="1"/>
</dbReference>
<dbReference type="SUPFAM" id="SSF53098">
    <property type="entry name" value="Ribonuclease H-like"/>
    <property type="match status" value="2"/>
</dbReference>
<feature type="compositionally biased region" description="Basic and acidic residues" evidence="2">
    <location>
        <begin position="8"/>
        <end position="25"/>
    </location>
</feature>
<dbReference type="Pfam" id="PF17921">
    <property type="entry name" value="Integrase_H2C2"/>
    <property type="match status" value="1"/>
</dbReference>
<keyword evidence="1" id="KW-0233">DNA recombination</keyword>
<dbReference type="InterPro" id="IPR021109">
    <property type="entry name" value="Peptidase_aspartic_dom_sf"/>
</dbReference>
<dbReference type="CDD" id="cd09279">
    <property type="entry name" value="RNase_HI_like"/>
    <property type="match status" value="1"/>
</dbReference>
<evidence type="ECO:0000313" key="5">
    <source>
        <dbReference type="EMBL" id="GJS97143.1"/>
    </source>
</evidence>
<dbReference type="GO" id="GO:0003964">
    <property type="term" value="F:RNA-directed DNA polymerase activity"/>
    <property type="evidence" value="ECO:0007669"/>
    <property type="project" value="UniProtKB-KW"/>
</dbReference>
<reference evidence="5" key="1">
    <citation type="journal article" date="2022" name="Int. J. Mol. Sci.">
        <title>Draft Genome of Tanacetum Coccineum: Genomic Comparison of Closely Related Tanacetum-Family Plants.</title>
        <authorList>
            <person name="Yamashiro T."/>
            <person name="Shiraishi A."/>
            <person name="Nakayama K."/>
            <person name="Satake H."/>
        </authorList>
    </citation>
    <scope>NUCLEOTIDE SEQUENCE</scope>
</reference>
<dbReference type="EMBL" id="BQNB010011939">
    <property type="protein sequence ID" value="GJS97143.1"/>
    <property type="molecule type" value="Genomic_DNA"/>
</dbReference>
<dbReference type="InterPro" id="IPR043502">
    <property type="entry name" value="DNA/RNA_pol_sf"/>
</dbReference>
<dbReference type="SUPFAM" id="SSF56672">
    <property type="entry name" value="DNA/RNA polymerases"/>
    <property type="match status" value="1"/>
</dbReference>
<keyword evidence="5" id="KW-0808">Transferase</keyword>
<keyword evidence="6" id="KW-1185">Reference proteome</keyword>
<feature type="domain" description="RNase H type-1" evidence="3">
    <location>
        <begin position="869"/>
        <end position="998"/>
    </location>
</feature>
<dbReference type="InterPro" id="IPR036397">
    <property type="entry name" value="RNaseH_sf"/>
</dbReference>
<dbReference type="CDD" id="cd00303">
    <property type="entry name" value="retropepsin_like"/>
    <property type="match status" value="1"/>
</dbReference>
<dbReference type="Pfam" id="PF13456">
    <property type="entry name" value="RVT_3"/>
    <property type="match status" value="1"/>
</dbReference>
<dbReference type="Gene3D" id="3.30.420.10">
    <property type="entry name" value="Ribonuclease H-like superfamily/Ribonuclease H"/>
    <property type="match status" value="2"/>
</dbReference>
<reference evidence="5" key="2">
    <citation type="submission" date="2022-01" db="EMBL/GenBank/DDBJ databases">
        <authorList>
            <person name="Yamashiro T."/>
            <person name="Shiraishi A."/>
            <person name="Satake H."/>
            <person name="Nakayama K."/>
        </authorList>
    </citation>
    <scope>NUCLEOTIDE SEQUENCE</scope>
</reference>
<feature type="domain" description="Integrase catalytic" evidence="4">
    <location>
        <begin position="1155"/>
        <end position="1314"/>
    </location>
</feature>
<evidence type="ECO:0000259" key="4">
    <source>
        <dbReference type="PROSITE" id="PS50994"/>
    </source>
</evidence>
<dbReference type="InterPro" id="IPR001584">
    <property type="entry name" value="Integrase_cat-core"/>
</dbReference>
<dbReference type="InterPro" id="IPR043128">
    <property type="entry name" value="Rev_trsase/Diguanyl_cyclase"/>
</dbReference>
<dbReference type="PROSITE" id="PS50994">
    <property type="entry name" value="INTEGRASE"/>
    <property type="match status" value="1"/>
</dbReference>
<proteinExistence type="predicted"/>
<dbReference type="PANTHER" id="PTHR48475">
    <property type="entry name" value="RIBONUCLEASE H"/>
    <property type="match status" value="1"/>
</dbReference>
<dbReference type="Gene3D" id="1.10.340.70">
    <property type="match status" value="1"/>
</dbReference>
<name>A0ABQ5A7Y5_9ASTR</name>
<keyword evidence="5" id="KW-0548">Nucleotidyltransferase</keyword>
<dbReference type="Gene3D" id="2.40.70.10">
    <property type="entry name" value="Acid Proteases"/>
    <property type="match status" value="1"/>
</dbReference>
<dbReference type="Proteomes" id="UP001151760">
    <property type="component" value="Unassembled WGS sequence"/>
</dbReference>
<dbReference type="PROSITE" id="PS50879">
    <property type="entry name" value="RNASE_H_1"/>
    <property type="match status" value="1"/>
</dbReference>
<sequence length="1442" mass="163735">MTFPTSTRNDRDNRSSPRRDYKGNDYKNPYKVRDNFSGGRHRDYRAPYPQRDQANKAVPVLSLDSLIKCPKEILATETQLQLPAPRPVANPLRTGDPDKYCDYHQDKGHHTNDCIQLRKQLEIALESGKLNHLMKDLRQRVGRGQGRNPPPPPKVINMVRTLSSKEKKRKDREATEAWMNAPITFPGVISDDASDEPLIIEAEVEGYLVRRVYVDEGSSVEVMFEHCFENLPPKVRAGLRETRTDLVGFAGEIAKPLGKIDLEVCFGNEGLSRRMSMTFLVVRAPSPYNIILGRPGLKALHAIPSTIHAMIRFPTPKGIATLVTRSTIIAECRLREEKQILTESQPEVHETGQPDEGTDLTEQILVNPHFPDQIITIGGRLSSDCKNQLKTLLINNMEVFAWEPSDMTGVPRKIIEHSLNVNPSLEPFCQKRRTFSPEKSEAVTNEVAEWVRAGIVRPVKYPTYISNPVLVRKCDGSWRMCIDFKILNSACPKDYYPLPSIDCKVEAVMGFKYKCFLDAYKGYHQIQMAREDEEKTAFYTEQGTYCYMKMPFGLKNAGATYQRLVDSTFQSQIGRNLEAYVDDMVIKSKDEKDLLADIAETFENLKAINMKLNPKKCSFGVEEGKFLGYMVTSEGIRANPKKTKAISDLTSPKTLKEMQSLSGKLASLNRFLAKSAERALPFFNTLKNITKENKHEYRWTPEAEEAFQQMKRLIISLPSLTPPFPKETLYAYLAVAKEAVSAVLMTDRNGRQCPVQYVSRTLNEAEKNYSPLEKLALSLVNMTRRLRRYFEAHPVKVITDQPIKNILSRAETSGKLAKYAVEIGTYKISFIPRNAIKGQVLADFLSDAPDGEVEEEYFRMPEVPHEVDDTEVWTLFTDGAASLKGSGAGLVLIGPSGLEYTYALRLTFVSTNNEAEYEALLAGLRIARKMRVSGIEVKVDSKLVANQINGAYEATKESMIKYLAKAKEFISEFKTFSIENIPREDNQKADILSKLATVPFSHLTKEILVEVLNERSTDAKEVQTIVEEEGENWMTPIIKYLEEGIAPSDKNEARSLRAKISQYVIESGVLFKKGYLVPMLRCVGPLQANYVIREIHMGSCGMHIGPRAVVRKAMRQGYYWPTMHADAKEEVEKCDSCQIHSPVPRLPKTHMTSIMAPWPFFQWGMDILGPLTPARGGAKFVIVAIDYFTKWIEAKPLVKITGKEVIRFVMDNLICRFGLPRIIVTDNGAQLVNEPFKGWCTRFKIQQMNTSVAHPQANGLVERANRSLMEGIKTRLGRERAGWVDELPNVLWAHRTSIKQSNGETPFSLTYGSEAVIPAEIGIPSYRTLMIREEYNEEEQRLNLDLLQERREAAAIREAKYKTKMEQYYNKRVRPAGFRPGEFVYRRNEASRIENEGKLGPNWEGPYRVTEAFENGSYKLQTMEDKVVPRTWHAVNLRKCYL</sequence>
<dbReference type="Pfam" id="PF00665">
    <property type="entry name" value="rve"/>
    <property type="match status" value="1"/>
</dbReference>
<dbReference type="Gene3D" id="3.10.10.10">
    <property type="entry name" value="HIV Type 1 Reverse Transcriptase, subunit A, domain 1"/>
    <property type="match status" value="1"/>
</dbReference>
<evidence type="ECO:0000256" key="2">
    <source>
        <dbReference type="SAM" id="MobiDB-lite"/>
    </source>
</evidence>
<accession>A0ABQ5A7Y5</accession>
<evidence type="ECO:0000313" key="6">
    <source>
        <dbReference type="Proteomes" id="UP001151760"/>
    </source>
</evidence>
<comment type="caution">
    <text evidence="5">The sequence shown here is derived from an EMBL/GenBank/DDBJ whole genome shotgun (WGS) entry which is preliminary data.</text>
</comment>
<dbReference type="InterPro" id="IPR002156">
    <property type="entry name" value="RNaseH_domain"/>
</dbReference>
<dbReference type="CDD" id="cd01647">
    <property type="entry name" value="RT_LTR"/>
    <property type="match status" value="1"/>
</dbReference>
<dbReference type="InterPro" id="IPR041588">
    <property type="entry name" value="Integrase_H2C2"/>
</dbReference>
<dbReference type="InterPro" id="IPR000477">
    <property type="entry name" value="RT_dom"/>
</dbReference>
<dbReference type="PANTHER" id="PTHR48475:SF2">
    <property type="entry name" value="RIBONUCLEASE H"/>
    <property type="match status" value="1"/>
</dbReference>
<keyword evidence="5" id="KW-0695">RNA-directed DNA polymerase</keyword>
<dbReference type="InterPro" id="IPR041577">
    <property type="entry name" value="RT_RNaseH_2"/>
</dbReference>
<dbReference type="Pfam" id="PF17919">
    <property type="entry name" value="RT_RNaseH_2"/>
    <property type="match status" value="1"/>
</dbReference>